<organism evidence="1 2">
    <name type="scientific">Avena sativa</name>
    <name type="common">Oat</name>
    <dbReference type="NCBI Taxonomy" id="4498"/>
    <lineage>
        <taxon>Eukaryota</taxon>
        <taxon>Viridiplantae</taxon>
        <taxon>Streptophyta</taxon>
        <taxon>Embryophyta</taxon>
        <taxon>Tracheophyta</taxon>
        <taxon>Spermatophyta</taxon>
        <taxon>Magnoliopsida</taxon>
        <taxon>Liliopsida</taxon>
        <taxon>Poales</taxon>
        <taxon>Poaceae</taxon>
        <taxon>BOP clade</taxon>
        <taxon>Pooideae</taxon>
        <taxon>Poodae</taxon>
        <taxon>Poeae</taxon>
        <taxon>Poeae Chloroplast Group 1 (Aveneae type)</taxon>
        <taxon>Aveninae</taxon>
        <taxon>Avena</taxon>
    </lineage>
</organism>
<reference evidence="1" key="2">
    <citation type="submission" date="2025-09" db="UniProtKB">
        <authorList>
            <consortium name="EnsemblPlants"/>
        </authorList>
    </citation>
    <scope>IDENTIFICATION</scope>
</reference>
<reference evidence="1" key="1">
    <citation type="submission" date="2021-05" db="EMBL/GenBank/DDBJ databases">
        <authorList>
            <person name="Scholz U."/>
            <person name="Mascher M."/>
            <person name="Fiebig A."/>
        </authorList>
    </citation>
    <scope>NUCLEOTIDE SEQUENCE [LARGE SCALE GENOMIC DNA]</scope>
</reference>
<dbReference type="EnsemblPlants" id="AVESA.00010b.r2.2CG0274610.1">
    <property type="protein sequence ID" value="AVESA.00010b.r2.2CG0274610.1.CDS"/>
    <property type="gene ID" value="AVESA.00010b.r2.2CG0274610"/>
</dbReference>
<evidence type="ECO:0000313" key="1">
    <source>
        <dbReference type="EnsemblPlants" id="AVESA.00010b.r2.2CG0274610.1.CDS"/>
    </source>
</evidence>
<dbReference type="Proteomes" id="UP001732700">
    <property type="component" value="Chromosome 2C"/>
</dbReference>
<keyword evidence="2" id="KW-1185">Reference proteome</keyword>
<name>A0ACD5ULS7_AVESA</name>
<protein>
    <submittedName>
        <fullName evidence="1">Uncharacterized protein</fullName>
    </submittedName>
</protein>
<evidence type="ECO:0000313" key="2">
    <source>
        <dbReference type="Proteomes" id="UP001732700"/>
    </source>
</evidence>
<accession>A0ACD5ULS7</accession>
<proteinExistence type="predicted"/>
<sequence length="172" mass="19524">MSMWMWHPFYLLFFVILILPLAAKCNVVCTGDGNHTARSNYEANIRVFTAILPNRTSSTPSRSANYDTGDGMYAVSYCHNSTDSSSCRACITFALQEAQTVCPYQKGVEFSNGNCSLKLSKIIYLGTPDFLVLKHDGYKYALSMMINLFVAIGFVWLYFLIRQYWDDRNDAL</sequence>